<organism evidence="1 2">
    <name type="scientific">Paramecium tetraurelia</name>
    <dbReference type="NCBI Taxonomy" id="5888"/>
    <lineage>
        <taxon>Eukaryota</taxon>
        <taxon>Sar</taxon>
        <taxon>Alveolata</taxon>
        <taxon>Ciliophora</taxon>
        <taxon>Intramacronucleata</taxon>
        <taxon>Oligohymenophorea</taxon>
        <taxon>Peniculida</taxon>
        <taxon>Parameciidae</taxon>
        <taxon>Paramecium</taxon>
    </lineage>
</organism>
<name>A0CLT6_PARTE</name>
<keyword evidence="2" id="KW-1185">Reference proteome</keyword>
<dbReference type="HOGENOM" id="CLU_1597630_0_0_1"/>
<evidence type="ECO:0000313" key="2">
    <source>
        <dbReference type="Proteomes" id="UP000000600"/>
    </source>
</evidence>
<dbReference type="GeneID" id="5024935"/>
<dbReference type="Proteomes" id="UP000000600">
    <property type="component" value="Unassembled WGS sequence"/>
</dbReference>
<evidence type="ECO:0000313" key="1">
    <source>
        <dbReference type="EMBL" id="CAK71753.1"/>
    </source>
</evidence>
<sequence>MIGHPLYNICAIRLSSKLSQYFIAISSSEVKVAKIKVSYHNYLKTEFWNKYYDIELQNDLNQIEVNYMIEQNALNQKIKEELCKQQLINSPHKMDKSQYLIARSSSILDIITRGSGIYCLFLNQFAFKSGIRRINKYTFIKQQFNIDVIIFQFHRSSQSVSPCDHIF</sequence>
<protein>
    <submittedName>
        <fullName evidence="1">Uncharacterized protein</fullName>
    </submittedName>
</protein>
<dbReference type="AlphaFoldDB" id="A0CLT6"/>
<proteinExistence type="predicted"/>
<dbReference type="EMBL" id="CT868104">
    <property type="protein sequence ID" value="CAK71753.1"/>
    <property type="molecule type" value="Genomic_DNA"/>
</dbReference>
<gene>
    <name evidence="1" type="ORF">GSPATT00038678001</name>
</gene>
<dbReference type="KEGG" id="ptm:GSPATT00038678001"/>
<dbReference type="OrthoDB" id="10653841at2759"/>
<accession>A0CLT6</accession>
<dbReference type="InParanoid" id="A0CLT6"/>
<reference evidence="1 2" key="1">
    <citation type="journal article" date="2006" name="Nature">
        <title>Global trends of whole-genome duplications revealed by the ciliate Paramecium tetraurelia.</title>
        <authorList>
            <consortium name="Genoscope"/>
            <person name="Aury J.-M."/>
            <person name="Jaillon O."/>
            <person name="Duret L."/>
            <person name="Noel B."/>
            <person name="Jubin C."/>
            <person name="Porcel B.M."/>
            <person name="Segurens B."/>
            <person name="Daubin V."/>
            <person name="Anthouard V."/>
            <person name="Aiach N."/>
            <person name="Arnaiz O."/>
            <person name="Billaut A."/>
            <person name="Beisson J."/>
            <person name="Blanc I."/>
            <person name="Bouhouche K."/>
            <person name="Camara F."/>
            <person name="Duharcourt S."/>
            <person name="Guigo R."/>
            <person name="Gogendeau D."/>
            <person name="Katinka M."/>
            <person name="Keller A.-M."/>
            <person name="Kissmehl R."/>
            <person name="Klotz C."/>
            <person name="Koll F."/>
            <person name="Le Moue A."/>
            <person name="Lepere C."/>
            <person name="Malinsky S."/>
            <person name="Nowacki M."/>
            <person name="Nowak J.K."/>
            <person name="Plattner H."/>
            <person name="Poulain J."/>
            <person name="Ruiz F."/>
            <person name="Serrano V."/>
            <person name="Zagulski M."/>
            <person name="Dessen P."/>
            <person name="Betermier M."/>
            <person name="Weissenbach J."/>
            <person name="Scarpelli C."/>
            <person name="Schachter V."/>
            <person name="Sperling L."/>
            <person name="Meyer E."/>
            <person name="Cohen J."/>
            <person name="Wincker P."/>
        </authorList>
    </citation>
    <scope>NUCLEOTIDE SEQUENCE [LARGE SCALE GENOMIC DNA]</scope>
    <source>
        <strain evidence="1 2">Stock d4-2</strain>
    </source>
</reference>
<dbReference type="RefSeq" id="XP_001439150.1">
    <property type="nucleotide sequence ID" value="XM_001439113.1"/>
</dbReference>